<dbReference type="PANTHER" id="PTHR47037:SF1">
    <property type="entry name" value="LARGE RIBOSOMAL SUBUNIT PROTEIN BL33M"/>
    <property type="match status" value="1"/>
</dbReference>
<sequence>MRLTEVLFKKVKSKRIMVLMESVVSGHQFNLFRERLADKIELVRFDPYIQKESLYRERRRIRSA</sequence>
<protein>
    <recommendedName>
        <fullName evidence="7">Large ribosomal subunit protein bL33m</fullName>
    </recommendedName>
    <alternativeName>
        <fullName evidence="8">39S ribosomal protein L33, mitochondrial</fullName>
    </alternativeName>
</protein>
<dbReference type="GO" id="GO:0006412">
    <property type="term" value="P:translation"/>
    <property type="evidence" value="ECO:0007669"/>
    <property type="project" value="InterPro"/>
</dbReference>
<dbReference type="GO" id="GO:0005840">
    <property type="term" value="C:ribosome"/>
    <property type="evidence" value="ECO:0007669"/>
    <property type="project" value="UniProtKB-KW"/>
</dbReference>
<evidence type="ECO:0000256" key="4">
    <source>
        <dbReference type="ARBA" id="ARBA00022980"/>
    </source>
</evidence>
<evidence type="ECO:0000256" key="7">
    <source>
        <dbReference type="ARBA" id="ARBA00035275"/>
    </source>
</evidence>
<dbReference type="AlphaFoldDB" id="A0A6J1MEM5"/>
<evidence type="ECO:0000256" key="6">
    <source>
        <dbReference type="ARBA" id="ARBA00023274"/>
    </source>
</evidence>
<keyword evidence="5" id="KW-0496">Mitochondrion</keyword>
<evidence type="ECO:0000256" key="2">
    <source>
        <dbReference type="ARBA" id="ARBA00007596"/>
    </source>
</evidence>
<dbReference type="OrthoDB" id="275534at2759"/>
<comment type="subcellular location">
    <subcellularLocation>
        <location evidence="1">Mitochondrion</location>
    </subcellularLocation>
</comment>
<dbReference type="RefSeq" id="XP_023179971.1">
    <property type="nucleotide sequence ID" value="XM_023324203.2"/>
</dbReference>
<evidence type="ECO:0000256" key="1">
    <source>
        <dbReference type="ARBA" id="ARBA00004173"/>
    </source>
</evidence>
<dbReference type="Gene3D" id="2.20.28.120">
    <property type="entry name" value="Ribosomal protein L33"/>
    <property type="match status" value="1"/>
</dbReference>
<proteinExistence type="inferred from homology"/>
<keyword evidence="6" id="KW-0687">Ribonucleoprotein</keyword>
<comment type="similarity">
    <text evidence="2">Belongs to the bacterial ribosomal protein bL33 family.</text>
</comment>
<keyword evidence="10" id="KW-1185">Reference proteome</keyword>
<dbReference type="Proteomes" id="UP000504633">
    <property type="component" value="Unplaced"/>
</dbReference>
<keyword evidence="4 11" id="KW-0689">Ribosomal protein</keyword>
<dbReference type="OMA" id="NTHAPRF"/>
<evidence type="ECO:0000256" key="8">
    <source>
        <dbReference type="ARBA" id="ARBA00035436"/>
    </source>
</evidence>
<dbReference type="InterPro" id="IPR011332">
    <property type="entry name" value="Ribosomal_zn-bd"/>
</dbReference>
<dbReference type="KEGG" id="dhe:111605594"/>
<dbReference type="InterPro" id="IPR052008">
    <property type="entry name" value="Mitoribosomal_protein_bL33"/>
</dbReference>
<dbReference type="CTD" id="9553"/>
<gene>
    <name evidence="11" type="primary">LOC111605594</name>
</gene>
<dbReference type="InterPro" id="IPR038584">
    <property type="entry name" value="Ribosomal_bL33_sf"/>
</dbReference>
<evidence type="ECO:0000256" key="9">
    <source>
        <dbReference type="ARBA" id="ARBA00038782"/>
    </source>
</evidence>
<keyword evidence="3" id="KW-0809">Transit peptide</keyword>
<evidence type="ECO:0000313" key="11">
    <source>
        <dbReference type="RefSeq" id="XP_023179971.1"/>
    </source>
</evidence>
<evidence type="ECO:0000313" key="10">
    <source>
        <dbReference type="Proteomes" id="UP000504633"/>
    </source>
</evidence>
<dbReference type="GO" id="GO:0005739">
    <property type="term" value="C:mitochondrion"/>
    <property type="evidence" value="ECO:0007669"/>
    <property type="project" value="UniProtKB-SubCell"/>
</dbReference>
<reference evidence="11" key="1">
    <citation type="submission" date="2025-08" db="UniProtKB">
        <authorList>
            <consortium name="RefSeq"/>
        </authorList>
    </citation>
    <scope>IDENTIFICATION</scope>
    <source>
        <strain evidence="11">15085-1641.00</strain>
        <tissue evidence="11">Whole body</tissue>
    </source>
</reference>
<dbReference type="GO" id="GO:1990904">
    <property type="term" value="C:ribonucleoprotein complex"/>
    <property type="evidence" value="ECO:0007669"/>
    <property type="project" value="UniProtKB-KW"/>
</dbReference>
<dbReference type="GeneID" id="111605594"/>
<organism evidence="10 11">
    <name type="scientific">Drosophila hydei</name>
    <name type="common">Fruit fly</name>
    <dbReference type="NCBI Taxonomy" id="7224"/>
    <lineage>
        <taxon>Eukaryota</taxon>
        <taxon>Metazoa</taxon>
        <taxon>Ecdysozoa</taxon>
        <taxon>Arthropoda</taxon>
        <taxon>Hexapoda</taxon>
        <taxon>Insecta</taxon>
        <taxon>Pterygota</taxon>
        <taxon>Neoptera</taxon>
        <taxon>Endopterygota</taxon>
        <taxon>Diptera</taxon>
        <taxon>Brachycera</taxon>
        <taxon>Muscomorpha</taxon>
        <taxon>Ephydroidea</taxon>
        <taxon>Drosophilidae</taxon>
        <taxon>Drosophila</taxon>
    </lineage>
</organism>
<dbReference type="FunFam" id="2.20.28.120:FF:000005">
    <property type="entry name" value="39S ribosomal protein L33, mitochondrial"/>
    <property type="match status" value="1"/>
</dbReference>
<name>A0A6J1MEM5_DROHY</name>
<dbReference type="SUPFAM" id="SSF57829">
    <property type="entry name" value="Zn-binding ribosomal proteins"/>
    <property type="match status" value="1"/>
</dbReference>
<dbReference type="PANTHER" id="PTHR47037">
    <property type="entry name" value="39S RIBOSOMAL PROTEIN L33, MITOCHONDRIAL"/>
    <property type="match status" value="1"/>
</dbReference>
<accession>A0A6J1MEM5</accession>
<comment type="subunit">
    <text evidence="9">Component of the mitochondrial ribosome large subunit (39S) which comprises a 16S rRNA and about 50 distinct proteins.</text>
</comment>
<evidence type="ECO:0000256" key="5">
    <source>
        <dbReference type="ARBA" id="ARBA00023128"/>
    </source>
</evidence>
<evidence type="ECO:0000256" key="3">
    <source>
        <dbReference type="ARBA" id="ARBA00022946"/>
    </source>
</evidence>